<dbReference type="Proteomes" id="UP000261828">
    <property type="component" value="Unassembled WGS sequence"/>
</dbReference>
<dbReference type="AlphaFoldDB" id="A0A371JQP4"/>
<organism evidence="2 3">
    <name type="scientific">Flagellimonas nanhaiensis</name>
    <dbReference type="NCBI Taxonomy" id="2292706"/>
    <lineage>
        <taxon>Bacteria</taxon>
        <taxon>Pseudomonadati</taxon>
        <taxon>Bacteroidota</taxon>
        <taxon>Flavobacteriia</taxon>
        <taxon>Flavobacteriales</taxon>
        <taxon>Flavobacteriaceae</taxon>
        <taxon>Flagellimonas</taxon>
    </lineage>
</organism>
<dbReference type="RefSeq" id="WP_116184441.1">
    <property type="nucleotide sequence ID" value="NZ_QTJX01000002.1"/>
</dbReference>
<protein>
    <submittedName>
        <fullName evidence="2">Glycosyltransferase family 4 protein</fullName>
    </submittedName>
</protein>
<gene>
    <name evidence="2" type="ORF">DX873_10770</name>
</gene>
<keyword evidence="2" id="KW-0808">Transferase</keyword>
<dbReference type="InterPro" id="IPR001296">
    <property type="entry name" value="Glyco_trans_1"/>
</dbReference>
<keyword evidence="3" id="KW-1185">Reference proteome</keyword>
<proteinExistence type="predicted"/>
<reference evidence="2 3" key="1">
    <citation type="submission" date="2018-08" db="EMBL/GenBank/DDBJ databases">
        <title>Muricauda nanhaiensis sp. nov., isolated from seawater of the South China Sea.</title>
        <authorList>
            <person name="Dang Y."/>
        </authorList>
    </citation>
    <scope>NUCLEOTIDE SEQUENCE [LARGE SCALE GENOMIC DNA]</scope>
    <source>
        <strain evidence="2 3">SM1704</strain>
    </source>
</reference>
<dbReference type="PANTHER" id="PTHR12526:SF630">
    <property type="entry name" value="GLYCOSYLTRANSFERASE"/>
    <property type="match status" value="1"/>
</dbReference>
<name>A0A371JQP4_9FLAO</name>
<dbReference type="OrthoDB" id="9811239at2"/>
<evidence type="ECO:0000313" key="2">
    <source>
        <dbReference type="EMBL" id="RDY59828.1"/>
    </source>
</evidence>
<comment type="caution">
    <text evidence="2">The sequence shown here is derived from an EMBL/GenBank/DDBJ whole genome shotgun (WGS) entry which is preliminary data.</text>
</comment>
<dbReference type="PANTHER" id="PTHR12526">
    <property type="entry name" value="GLYCOSYLTRANSFERASE"/>
    <property type="match status" value="1"/>
</dbReference>
<dbReference type="GO" id="GO:0016757">
    <property type="term" value="F:glycosyltransferase activity"/>
    <property type="evidence" value="ECO:0007669"/>
    <property type="project" value="InterPro"/>
</dbReference>
<dbReference type="SUPFAM" id="SSF53756">
    <property type="entry name" value="UDP-Glycosyltransferase/glycogen phosphorylase"/>
    <property type="match status" value="1"/>
</dbReference>
<accession>A0A371JQP4</accession>
<feature type="domain" description="Glycosyl transferase family 1" evidence="1">
    <location>
        <begin position="183"/>
        <end position="332"/>
    </location>
</feature>
<dbReference type="EMBL" id="QTJX01000002">
    <property type="protein sequence ID" value="RDY59828.1"/>
    <property type="molecule type" value="Genomic_DNA"/>
</dbReference>
<evidence type="ECO:0000259" key="1">
    <source>
        <dbReference type="Pfam" id="PF00534"/>
    </source>
</evidence>
<dbReference type="Pfam" id="PF00534">
    <property type="entry name" value="Glycos_transf_1"/>
    <property type="match status" value="1"/>
</dbReference>
<dbReference type="Gene3D" id="3.40.50.2000">
    <property type="entry name" value="Glycogen Phosphorylase B"/>
    <property type="match status" value="2"/>
</dbReference>
<evidence type="ECO:0000313" key="3">
    <source>
        <dbReference type="Proteomes" id="UP000261828"/>
    </source>
</evidence>
<sequence length="358" mass="40782">MATEVLKLGLVIPTFKQGGMERVMSELADHWSENNQCISLIFLVDHEPFYKINDKIQNVFWPNFTYNPNVLSKLGYKIRLFFHLRKVYKESGINTLLSFGEGYNAFVILSTIGTDIKVYVSDRSNPLKKVSFSRHIFRKVLYPRSRGILVQTSLSKQELFKKTKHPNLILMPNPVKIIPREEVPKENIIVNVGRLVPEKDQITLIRIFDKIDNEGWKLEIIGEGPLTTVLEKEIAERNLEEKVKLLGSKKNLSPHLSKAKIFAFTSISEGYPNALCEAMAFPLPCISFDCDAGPRDVIDDGVNGYLIEKGNTELYKEKLLKLMNDNAIRDLFMANSAKLGKEQSTEVIAQKILNHLND</sequence>